<organism evidence="1 2">
    <name type="scientific">Acetanaerobacterium elongatum</name>
    <dbReference type="NCBI Taxonomy" id="258515"/>
    <lineage>
        <taxon>Bacteria</taxon>
        <taxon>Bacillati</taxon>
        <taxon>Bacillota</taxon>
        <taxon>Clostridia</taxon>
        <taxon>Eubacteriales</taxon>
        <taxon>Oscillospiraceae</taxon>
        <taxon>Acetanaerobacterium</taxon>
    </lineage>
</organism>
<reference evidence="1 2" key="1">
    <citation type="submission" date="2016-10" db="EMBL/GenBank/DDBJ databases">
        <authorList>
            <person name="de Groot N.N."/>
        </authorList>
    </citation>
    <scope>NUCLEOTIDE SEQUENCE [LARGE SCALE GENOMIC DNA]</scope>
    <source>
        <strain evidence="1 2">CGMCC 1.5012</strain>
    </source>
</reference>
<dbReference type="EMBL" id="FNID01000008">
    <property type="protein sequence ID" value="SDM95530.1"/>
    <property type="molecule type" value="Genomic_DNA"/>
</dbReference>
<gene>
    <name evidence="1" type="ORF">SAMN05192585_10861</name>
</gene>
<proteinExistence type="predicted"/>
<dbReference type="Proteomes" id="UP000199182">
    <property type="component" value="Unassembled WGS sequence"/>
</dbReference>
<evidence type="ECO:0000313" key="1">
    <source>
        <dbReference type="EMBL" id="SDM95530.1"/>
    </source>
</evidence>
<accession>A0A1G9XFK7</accession>
<sequence>MKELVGGLRLEDGSGTPKTEGSLVYEDELHQCPAAYALITGAMKSGAGTGRYGWYLLVFNPFLSAAAGRRYFYACPCCGDG</sequence>
<evidence type="ECO:0000313" key="2">
    <source>
        <dbReference type="Proteomes" id="UP000199182"/>
    </source>
</evidence>
<dbReference type="AlphaFoldDB" id="A0A1G9XFK7"/>
<name>A0A1G9XFK7_9FIRM</name>
<protein>
    <submittedName>
        <fullName evidence="1">Uncharacterized protein</fullName>
    </submittedName>
</protein>
<keyword evidence="2" id="KW-1185">Reference proteome</keyword>
<dbReference type="RefSeq" id="WP_092638779.1">
    <property type="nucleotide sequence ID" value="NZ_FNID01000008.1"/>
</dbReference>
<dbReference type="STRING" id="258515.SAMN05192585_10861"/>